<reference evidence="1 2" key="1">
    <citation type="journal article" date="2018" name="Sci. Rep.">
        <title>Genomic signatures of local adaptation to the degree of environmental predictability in rotifers.</title>
        <authorList>
            <person name="Franch-Gras L."/>
            <person name="Hahn C."/>
            <person name="Garcia-Roger E.M."/>
            <person name="Carmona M.J."/>
            <person name="Serra M."/>
            <person name="Gomez A."/>
        </authorList>
    </citation>
    <scope>NUCLEOTIDE SEQUENCE [LARGE SCALE GENOMIC DNA]</scope>
    <source>
        <strain evidence="1">HYR1</strain>
    </source>
</reference>
<dbReference type="EMBL" id="REGN01005687">
    <property type="protein sequence ID" value="RNA12468.1"/>
    <property type="molecule type" value="Genomic_DNA"/>
</dbReference>
<name>A0A3M7QNE2_BRAPC</name>
<protein>
    <submittedName>
        <fullName evidence="1">Uncharacterized protein</fullName>
    </submittedName>
</protein>
<sequence length="66" mass="7694">MKPDLANLKKSYLDLIFLGLLNNSGSSLNLKLKTDYCYTQYPVLAFRLFSFPFFSNNLRYSSKIFL</sequence>
<accession>A0A3M7QNE2</accession>
<dbReference type="AlphaFoldDB" id="A0A3M7QNE2"/>
<keyword evidence="2" id="KW-1185">Reference proteome</keyword>
<evidence type="ECO:0000313" key="2">
    <source>
        <dbReference type="Proteomes" id="UP000276133"/>
    </source>
</evidence>
<comment type="caution">
    <text evidence="1">The sequence shown here is derived from an EMBL/GenBank/DDBJ whole genome shotgun (WGS) entry which is preliminary data.</text>
</comment>
<evidence type="ECO:0000313" key="1">
    <source>
        <dbReference type="EMBL" id="RNA12468.1"/>
    </source>
</evidence>
<organism evidence="1 2">
    <name type="scientific">Brachionus plicatilis</name>
    <name type="common">Marine rotifer</name>
    <name type="synonym">Brachionus muelleri</name>
    <dbReference type="NCBI Taxonomy" id="10195"/>
    <lineage>
        <taxon>Eukaryota</taxon>
        <taxon>Metazoa</taxon>
        <taxon>Spiralia</taxon>
        <taxon>Gnathifera</taxon>
        <taxon>Rotifera</taxon>
        <taxon>Eurotatoria</taxon>
        <taxon>Monogononta</taxon>
        <taxon>Pseudotrocha</taxon>
        <taxon>Ploima</taxon>
        <taxon>Brachionidae</taxon>
        <taxon>Brachionus</taxon>
    </lineage>
</organism>
<proteinExistence type="predicted"/>
<gene>
    <name evidence="1" type="ORF">BpHYR1_029439</name>
</gene>
<dbReference type="Proteomes" id="UP000276133">
    <property type="component" value="Unassembled WGS sequence"/>
</dbReference>